<keyword evidence="1" id="KW-1133">Transmembrane helix</keyword>
<keyword evidence="1" id="KW-0812">Transmembrane</keyword>
<reference evidence="2 3" key="1">
    <citation type="submission" date="2018-11" db="EMBL/GenBank/DDBJ databases">
        <authorList>
            <consortium name="Pathogen Informatics"/>
        </authorList>
    </citation>
    <scope>NUCLEOTIDE SEQUENCE [LARGE SCALE GENOMIC DNA]</scope>
</reference>
<evidence type="ECO:0000256" key="1">
    <source>
        <dbReference type="SAM" id="Phobius"/>
    </source>
</evidence>
<dbReference type="AlphaFoldDB" id="A0A3P6R8Z2"/>
<keyword evidence="3" id="KW-1185">Reference proteome</keyword>
<dbReference type="Pfam" id="PF10510">
    <property type="entry name" value="PIG-S"/>
    <property type="match status" value="1"/>
</dbReference>
<dbReference type="EMBL" id="UYRV01008236">
    <property type="protein sequence ID" value="VDK55347.1"/>
    <property type="molecule type" value="Genomic_DNA"/>
</dbReference>
<feature type="transmembrane region" description="Helical" evidence="1">
    <location>
        <begin position="52"/>
        <end position="70"/>
    </location>
</feature>
<dbReference type="Proteomes" id="UP000271889">
    <property type="component" value="Unassembled WGS sequence"/>
</dbReference>
<keyword evidence="1" id="KW-0472">Membrane</keyword>
<dbReference type="GO" id="GO:0006506">
    <property type="term" value="P:GPI anchor biosynthetic process"/>
    <property type="evidence" value="ECO:0007669"/>
    <property type="project" value="UniProtKB-UniPathway"/>
</dbReference>
<evidence type="ECO:0000313" key="3">
    <source>
        <dbReference type="Proteomes" id="UP000271889"/>
    </source>
</evidence>
<dbReference type="GO" id="GO:0016255">
    <property type="term" value="P:attachment of GPI anchor to protein"/>
    <property type="evidence" value="ECO:0007669"/>
    <property type="project" value="InterPro"/>
</dbReference>
<accession>A0A3P6R8Z2</accession>
<evidence type="ECO:0000313" key="2">
    <source>
        <dbReference type="EMBL" id="VDK55347.1"/>
    </source>
</evidence>
<dbReference type="InterPro" id="IPR019540">
    <property type="entry name" value="PtdIno-glycan_biosynth_class_S"/>
</dbReference>
<protein>
    <submittedName>
        <fullName evidence="2">Uncharacterized protein</fullName>
    </submittedName>
</protein>
<dbReference type="UniPathway" id="UPA00196"/>
<dbReference type="OrthoDB" id="28748at2759"/>
<dbReference type="GO" id="GO:0042765">
    <property type="term" value="C:GPI-anchor transamidase complex"/>
    <property type="evidence" value="ECO:0007669"/>
    <property type="project" value="InterPro"/>
</dbReference>
<proteinExistence type="predicted"/>
<name>A0A3P6R8Z2_CYLGO</name>
<gene>
    <name evidence="2" type="ORF">CGOC_LOCUS3291</name>
</gene>
<sequence length="280" mass="31960">MDLVQKVKNLVGFGKAEVKAEEKPPKNMNEVISRLPESFHKYMQKELPYRRASALVFIAIVLGMGTPLWYRTTQTYRAHFDTFSKDMTISLNIRINLAVTNDSLKEEVNSMTKVLLDKLADNEIKTPLKINWSIRNLGLRDLHSVENERIPKSNSLDVFVAIVSPQQWPHFSATNIYLGRGRWAAVLIDVPHLNSIVKRDLREKMQPWQIAALSPSQQKRLIWDSATLSMDYIIQVIHVHDNANSSVISSGNILQVMKVFAKRLEPVTHLQVCPLSSRAH</sequence>
<organism evidence="2 3">
    <name type="scientific">Cylicostephanus goldi</name>
    <name type="common">Nematode worm</name>
    <dbReference type="NCBI Taxonomy" id="71465"/>
    <lineage>
        <taxon>Eukaryota</taxon>
        <taxon>Metazoa</taxon>
        <taxon>Ecdysozoa</taxon>
        <taxon>Nematoda</taxon>
        <taxon>Chromadorea</taxon>
        <taxon>Rhabditida</taxon>
        <taxon>Rhabditina</taxon>
        <taxon>Rhabditomorpha</taxon>
        <taxon>Strongyloidea</taxon>
        <taxon>Strongylidae</taxon>
        <taxon>Cylicostephanus</taxon>
    </lineage>
</organism>